<feature type="compositionally biased region" description="Polar residues" evidence="6">
    <location>
        <begin position="57"/>
        <end position="71"/>
    </location>
</feature>
<keyword evidence="3" id="KW-0735">Signal-anchor</keyword>
<dbReference type="InterPro" id="IPR050553">
    <property type="entry name" value="Thioredoxin_ResA/DsbE_sf"/>
</dbReference>
<keyword evidence="10" id="KW-1185">Reference proteome</keyword>
<dbReference type="PANTHER" id="PTHR42852:SF6">
    <property type="entry name" value="THIOL:DISULFIDE INTERCHANGE PROTEIN DSBE"/>
    <property type="match status" value="1"/>
</dbReference>
<comment type="caution">
    <text evidence="9">The sequence shown here is derived from an EMBL/GenBank/DDBJ whole genome shotgun (WGS) entry which is preliminary data.</text>
</comment>
<feature type="transmembrane region" description="Helical" evidence="7">
    <location>
        <begin position="31"/>
        <end position="53"/>
    </location>
</feature>
<evidence type="ECO:0000256" key="6">
    <source>
        <dbReference type="SAM" id="MobiDB-lite"/>
    </source>
</evidence>
<comment type="subcellular location">
    <subcellularLocation>
        <location evidence="1">Cell envelope</location>
    </subcellularLocation>
</comment>
<dbReference type="InterPro" id="IPR013766">
    <property type="entry name" value="Thioredoxin_domain"/>
</dbReference>
<dbReference type="InterPro" id="IPR017937">
    <property type="entry name" value="Thioredoxin_CS"/>
</dbReference>
<dbReference type="SUPFAM" id="SSF52833">
    <property type="entry name" value="Thioredoxin-like"/>
    <property type="match status" value="1"/>
</dbReference>
<dbReference type="InterPro" id="IPR000866">
    <property type="entry name" value="AhpC/TSA"/>
</dbReference>
<evidence type="ECO:0000256" key="3">
    <source>
        <dbReference type="ARBA" id="ARBA00022968"/>
    </source>
</evidence>
<evidence type="ECO:0000256" key="2">
    <source>
        <dbReference type="ARBA" id="ARBA00022748"/>
    </source>
</evidence>
<protein>
    <recommendedName>
        <fullName evidence="8">Thioredoxin domain-containing protein</fullName>
    </recommendedName>
</protein>
<dbReference type="CDD" id="cd02966">
    <property type="entry name" value="TlpA_like_family"/>
    <property type="match status" value="1"/>
</dbReference>
<dbReference type="Pfam" id="PF00578">
    <property type="entry name" value="AhpC-TSA"/>
    <property type="match status" value="1"/>
</dbReference>
<evidence type="ECO:0000259" key="8">
    <source>
        <dbReference type="PROSITE" id="PS51352"/>
    </source>
</evidence>
<keyword evidence="7" id="KW-0812">Transmembrane</keyword>
<dbReference type="Proteomes" id="UP000654345">
    <property type="component" value="Unassembled WGS sequence"/>
</dbReference>
<evidence type="ECO:0000256" key="5">
    <source>
        <dbReference type="ARBA" id="ARBA00023284"/>
    </source>
</evidence>
<dbReference type="PROSITE" id="PS51352">
    <property type="entry name" value="THIOREDOXIN_2"/>
    <property type="match status" value="1"/>
</dbReference>
<evidence type="ECO:0000256" key="7">
    <source>
        <dbReference type="SAM" id="Phobius"/>
    </source>
</evidence>
<organism evidence="9 10">
    <name type="scientific">Ktedonobacter robiniae</name>
    <dbReference type="NCBI Taxonomy" id="2778365"/>
    <lineage>
        <taxon>Bacteria</taxon>
        <taxon>Bacillati</taxon>
        <taxon>Chloroflexota</taxon>
        <taxon>Ktedonobacteria</taxon>
        <taxon>Ktedonobacterales</taxon>
        <taxon>Ktedonobacteraceae</taxon>
        <taxon>Ktedonobacter</taxon>
    </lineage>
</organism>
<feature type="region of interest" description="Disordered" evidence="6">
    <location>
        <begin position="57"/>
        <end position="83"/>
    </location>
</feature>
<gene>
    <name evidence="9" type="ORF">KSB_14150</name>
</gene>
<dbReference type="RefSeq" id="WP_201369795.1">
    <property type="nucleotide sequence ID" value="NZ_BNJG01000001.1"/>
</dbReference>
<evidence type="ECO:0000256" key="1">
    <source>
        <dbReference type="ARBA" id="ARBA00004196"/>
    </source>
</evidence>
<keyword evidence="5" id="KW-0676">Redox-active center</keyword>
<evidence type="ECO:0000256" key="4">
    <source>
        <dbReference type="ARBA" id="ARBA00023157"/>
    </source>
</evidence>
<evidence type="ECO:0000313" key="10">
    <source>
        <dbReference type="Proteomes" id="UP000654345"/>
    </source>
</evidence>
<evidence type="ECO:0000313" key="9">
    <source>
        <dbReference type="EMBL" id="GHO52940.1"/>
    </source>
</evidence>
<reference evidence="9 10" key="1">
    <citation type="journal article" date="2021" name="Int. J. Syst. Evol. Microbiol.">
        <title>Reticulibacter mediterranei gen. nov., sp. nov., within the new family Reticulibacteraceae fam. nov., and Ktedonospora formicarum gen. nov., sp. nov., Ktedonobacter robiniae sp. nov., Dictyobacter formicarum sp. nov. and Dictyobacter arantiisoli sp. nov., belonging to the class Ktedonobacteria.</title>
        <authorList>
            <person name="Yabe S."/>
            <person name="Zheng Y."/>
            <person name="Wang C.M."/>
            <person name="Sakai Y."/>
            <person name="Abe K."/>
            <person name="Yokota A."/>
            <person name="Donadio S."/>
            <person name="Cavaletti L."/>
            <person name="Monciardini P."/>
        </authorList>
    </citation>
    <scope>NUCLEOTIDE SEQUENCE [LARGE SCALE GENOMIC DNA]</scope>
    <source>
        <strain evidence="9 10">SOSP1-30</strain>
    </source>
</reference>
<keyword evidence="7" id="KW-1133">Transmembrane helix</keyword>
<sequence length="215" mass="23446">MAAEELDLQHRTMAEVGDEKAFEQRSKRRHIITFSVVTTISVALLALLLTQLLTPASGAQNAPSSNSTTGEMPSPLIGKDAPNFKLPSLSDGKEVQLSDFKGKPVILNFWASWCEPCQAEAPQLSKTWQQLQSKNVVMLGVDSNEPSSDAHNFLQKYTLGYTNVQDTLNGDTGVSYGIRGYPETFFIDASGKIVGRYGPLDQKGLQLELKKLGVA</sequence>
<dbReference type="InterPro" id="IPR036249">
    <property type="entry name" value="Thioredoxin-like_sf"/>
</dbReference>
<dbReference type="PANTHER" id="PTHR42852">
    <property type="entry name" value="THIOL:DISULFIDE INTERCHANGE PROTEIN DSBE"/>
    <property type="match status" value="1"/>
</dbReference>
<keyword evidence="2" id="KW-0201">Cytochrome c-type biogenesis</keyword>
<dbReference type="EMBL" id="BNJG01000001">
    <property type="protein sequence ID" value="GHO52940.1"/>
    <property type="molecule type" value="Genomic_DNA"/>
</dbReference>
<keyword evidence="7" id="KW-0472">Membrane</keyword>
<keyword evidence="4" id="KW-1015">Disulfide bond</keyword>
<accession>A0ABQ3UJX6</accession>
<name>A0ABQ3UJX6_9CHLR</name>
<dbReference type="Gene3D" id="3.40.30.10">
    <property type="entry name" value="Glutaredoxin"/>
    <property type="match status" value="1"/>
</dbReference>
<proteinExistence type="predicted"/>
<dbReference type="PROSITE" id="PS00194">
    <property type="entry name" value="THIOREDOXIN_1"/>
    <property type="match status" value="1"/>
</dbReference>
<feature type="domain" description="Thioredoxin" evidence="8">
    <location>
        <begin position="75"/>
        <end position="214"/>
    </location>
</feature>